<sequence>MAFKTVFIAHTPDAEPEKHRCVIETSKYKLFVVLVRDQGQAVKVCRELVKEEEIHSILLCPGFTHKDVAEIKEAVGENVGVFVARGDGPSTRISRAVMMREGWFPEERKG</sequence>
<dbReference type="AlphaFoldDB" id="A0A7V5I013"/>
<dbReference type="InterPro" id="IPR045441">
    <property type="entry name" value="DUF6506"/>
</dbReference>
<reference evidence="1" key="1">
    <citation type="journal article" date="2020" name="mSystems">
        <title>Genome- and Community-Level Interaction Insights into Carbon Utilization and Element Cycling Functions of Hydrothermarchaeota in Hydrothermal Sediment.</title>
        <authorList>
            <person name="Zhou Z."/>
            <person name="Liu Y."/>
            <person name="Xu W."/>
            <person name="Pan J."/>
            <person name="Luo Z.H."/>
            <person name="Li M."/>
        </authorList>
    </citation>
    <scope>NUCLEOTIDE SEQUENCE [LARGE SCALE GENOMIC DNA]</scope>
    <source>
        <strain evidence="1">HyVt-92</strain>
    </source>
</reference>
<accession>A0A7V5I013</accession>
<dbReference type="Proteomes" id="UP000886070">
    <property type="component" value="Unassembled WGS sequence"/>
</dbReference>
<organism evidence="1">
    <name type="scientific">Aerophobetes bacterium</name>
    <dbReference type="NCBI Taxonomy" id="2030807"/>
    <lineage>
        <taxon>Bacteria</taxon>
        <taxon>Candidatus Aerophobota</taxon>
    </lineage>
</organism>
<comment type="caution">
    <text evidence="1">The sequence shown here is derived from an EMBL/GenBank/DDBJ whole genome shotgun (WGS) entry which is preliminary data.</text>
</comment>
<dbReference type="Pfam" id="PF20116">
    <property type="entry name" value="DUF6506"/>
    <property type="match status" value="1"/>
</dbReference>
<dbReference type="EMBL" id="DRTT01000101">
    <property type="protein sequence ID" value="HHF98556.1"/>
    <property type="molecule type" value="Genomic_DNA"/>
</dbReference>
<proteinExistence type="predicted"/>
<evidence type="ECO:0000313" key="1">
    <source>
        <dbReference type="EMBL" id="HHF98556.1"/>
    </source>
</evidence>
<name>A0A7V5I013_UNCAE</name>
<protein>
    <submittedName>
        <fullName evidence="1">Uncharacterized protein</fullName>
    </submittedName>
</protein>
<gene>
    <name evidence="1" type="ORF">ENL39_03600</name>
</gene>